<dbReference type="RefSeq" id="WP_061213255.1">
    <property type="nucleotide sequence ID" value="NZ_DCDX01000155.1"/>
</dbReference>
<evidence type="ECO:0000256" key="2">
    <source>
        <dbReference type="ARBA" id="ARBA00023004"/>
    </source>
</evidence>
<name>A0A354YTS5_9FIRM</name>
<dbReference type="PROSITE" id="PS00198">
    <property type="entry name" value="4FE4S_FER_1"/>
    <property type="match status" value="1"/>
</dbReference>
<dbReference type="GO" id="GO:0046872">
    <property type="term" value="F:metal ion binding"/>
    <property type="evidence" value="ECO:0007669"/>
    <property type="project" value="UniProtKB-KW"/>
</dbReference>
<evidence type="ECO:0000313" key="6">
    <source>
        <dbReference type="Proteomes" id="UP000263273"/>
    </source>
</evidence>
<dbReference type="InterPro" id="IPR017896">
    <property type="entry name" value="4Fe4S_Fe-S-bd"/>
</dbReference>
<accession>A0A354YTS5</accession>
<dbReference type="Gene3D" id="3.30.70.20">
    <property type="match status" value="1"/>
</dbReference>
<feature type="domain" description="4Fe-4S ferredoxin-type" evidence="4">
    <location>
        <begin position="42"/>
        <end position="71"/>
    </location>
</feature>
<comment type="caution">
    <text evidence="5">The sequence shown here is derived from an EMBL/GenBank/DDBJ whole genome shotgun (WGS) entry which is preliminary data.</text>
</comment>
<dbReference type="InterPro" id="IPR017900">
    <property type="entry name" value="4Fe4S_Fe_S_CS"/>
</dbReference>
<evidence type="ECO:0000259" key="4">
    <source>
        <dbReference type="PROSITE" id="PS51379"/>
    </source>
</evidence>
<gene>
    <name evidence="5" type="ORF">DDZ44_01465</name>
</gene>
<evidence type="ECO:0000313" key="5">
    <source>
        <dbReference type="EMBL" id="HBK52594.1"/>
    </source>
</evidence>
<dbReference type="AlphaFoldDB" id="A0A354YTS5"/>
<proteinExistence type="predicted"/>
<evidence type="ECO:0000256" key="3">
    <source>
        <dbReference type="ARBA" id="ARBA00023014"/>
    </source>
</evidence>
<evidence type="ECO:0000256" key="1">
    <source>
        <dbReference type="ARBA" id="ARBA00022723"/>
    </source>
</evidence>
<sequence>MARGRVIFLAERCKACGLCVEFCPKNILVFDDHTINVLGFHPVMLLQPDECTGCGICGLMCPDLVIQVERE</sequence>
<dbReference type="EMBL" id="DNZF01000033">
    <property type="protein sequence ID" value="HBK52594.1"/>
    <property type="molecule type" value="Genomic_DNA"/>
</dbReference>
<dbReference type="STRING" id="378794.GCA_001570625_00722"/>
<dbReference type="Pfam" id="PF12838">
    <property type="entry name" value="Fer4_7"/>
    <property type="match status" value="1"/>
</dbReference>
<dbReference type="Proteomes" id="UP000263273">
    <property type="component" value="Unassembled WGS sequence"/>
</dbReference>
<dbReference type="SUPFAM" id="SSF54862">
    <property type="entry name" value="4Fe-4S ferredoxins"/>
    <property type="match status" value="1"/>
</dbReference>
<dbReference type="PANTHER" id="PTHR43122">
    <property type="entry name" value="FERREDOXIN SUBUNIT OF PYRUVATE:FLAVODOXIN OXIDOREDUCTASE-RELATED"/>
    <property type="match status" value="1"/>
</dbReference>
<protein>
    <submittedName>
        <fullName evidence="5">4Fe-4S dicluster domain-containing protein</fullName>
    </submittedName>
</protein>
<organism evidence="5 6">
    <name type="scientific">Syntrophomonas wolfei</name>
    <dbReference type="NCBI Taxonomy" id="863"/>
    <lineage>
        <taxon>Bacteria</taxon>
        <taxon>Bacillati</taxon>
        <taxon>Bacillota</taxon>
        <taxon>Clostridia</taxon>
        <taxon>Eubacteriales</taxon>
        <taxon>Syntrophomonadaceae</taxon>
        <taxon>Syntrophomonas</taxon>
    </lineage>
</organism>
<reference evidence="5 6" key="1">
    <citation type="journal article" date="2018" name="Nat. Biotechnol.">
        <title>A standardized bacterial taxonomy based on genome phylogeny substantially revises the tree of life.</title>
        <authorList>
            <person name="Parks D.H."/>
            <person name="Chuvochina M."/>
            <person name="Waite D.W."/>
            <person name="Rinke C."/>
            <person name="Skarshewski A."/>
            <person name="Chaumeil P.A."/>
            <person name="Hugenholtz P."/>
        </authorList>
    </citation>
    <scope>NUCLEOTIDE SEQUENCE [LARGE SCALE GENOMIC DNA]</scope>
    <source>
        <strain evidence="5">UBA10948</strain>
    </source>
</reference>
<feature type="domain" description="4Fe-4S ferredoxin-type" evidence="4">
    <location>
        <begin position="4"/>
        <end position="33"/>
    </location>
</feature>
<dbReference type="PANTHER" id="PTHR43122:SF2">
    <property type="entry name" value="FERREDOXIN SUBUNIT OF PYRUVATE:FLAVODOXIN OXIDOREDUCTASE"/>
    <property type="match status" value="1"/>
</dbReference>
<dbReference type="PROSITE" id="PS51379">
    <property type="entry name" value="4FE4S_FER_2"/>
    <property type="match status" value="2"/>
</dbReference>
<keyword evidence="2" id="KW-0408">Iron</keyword>
<keyword evidence="3" id="KW-0411">Iron-sulfur</keyword>
<keyword evidence="1" id="KW-0479">Metal-binding</keyword>
<dbReference type="GO" id="GO:0051536">
    <property type="term" value="F:iron-sulfur cluster binding"/>
    <property type="evidence" value="ECO:0007669"/>
    <property type="project" value="UniProtKB-KW"/>
</dbReference>